<name>A0A0F9U230_9ZZZZ</name>
<comment type="caution">
    <text evidence="2">The sequence shown here is derived from an EMBL/GenBank/DDBJ whole genome shotgun (WGS) entry which is preliminary data.</text>
</comment>
<gene>
    <name evidence="2" type="ORF">LCGC14_0319600</name>
</gene>
<reference evidence="2" key="1">
    <citation type="journal article" date="2015" name="Nature">
        <title>Complex archaea that bridge the gap between prokaryotes and eukaryotes.</title>
        <authorList>
            <person name="Spang A."/>
            <person name="Saw J.H."/>
            <person name="Jorgensen S.L."/>
            <person name="Zaremba-Niedzwiedzka K."/>
            <person name="Martijn J."/>
            <person name="Lind A.E."/>
            <person name="van Eijk R."/>
            <person name="Schleper C."/>
            <person name="Guy L."/>
            <person name="Ettema T.J."/>
        </authorList>
    </citation>
    <scope>NUCLEOTIDE SEQUENCE</scope>
</reference>
<dbReference type="EMBL" id="LAZR01000215">
    <property type="protein sequence ID" value="KKN81347.1"/>
    <property type="molecule type" value="Genomic_DNA"/>
</dbReference>
<sequence length="109" mass="12735">MTAAYEQRARARERIGHDDFEKLSTALYGRERYYNGHEGISMGDNLASIAVEEMMTIVVAKIRARERDLRELGEKIWNDKNQEVNSRHDQSDRYAERASELEQLADQME</sequence>
<protein>
    <submittedName>
        <fullName evidence="2">Uncharacterized protein</fullName>
    </submittedName>
</protein>
<evidence type="ECO:0000256" key="1">
    <source>
        <dbReference type="SAM" id="MobiDB-lite"/>
    </source>
</evidence>
<dbReference type="AlphaFoldDB" id="A0A0F9U230"/>
<accession>A0A0F9U230</accession>
<organism evidence="2">
    <name type="scientific">marine sediment metagenome</name>
    <dbReference type="NCBI Taxonomy" id="412755"/>
    <lineage>
        <taxon>unclassified sequences</taxon>
        <taxon>metagenomes</taxon>
        <taxon>ecological metagenomes</taxon>
    </lineage>
</organism>
<evidence type="ECO:0000313" key="2">
    <source>
        <dbReference type="EMBL" id="KKN81347.1"/>
    </source>
</evidence>
<proteinExistence type="predicted"/>
<feature type="region of interest" description="Disordered" evidence="1">
    <location>
        <begin position="83"/>
        <end position="109"/>
    </location>
</feature>
<feature type="compositionally biased region" description="Basic and acidic residues" evidence="1">
    <location>
        <begin position="83"/>
        <end position="100"/>
    </location>
</feature>